<gene>
    <name evidence="3" type="ORF">NEPTK9_001128</name>
</gene>
<protein>
    <recommendedName>
        <fullName evidence="5">AAA+ ATPase domain-containing protein</fullName>
    </recommendedName>
</protein>
<proteinExistence type="predicted"/>
<evidence type="ECO:0000259" key="1">
    <source>
        <dbReference type="Pfam" id="PF13173"/>
    </source>
</evidence>
<feature type="domain" description="DUF4143" evidence="2">
    <location>
        <begin position="221"/>
        <end position="387"/>
    </location>
</feature>
<dbReference type="Proteomes" id="UP001194714">
    <property type="component" value="Unassembled WGS sequence"/>
</dbReference>
<dbReference type="PANTHER" id="PTHR33295">
    <property type="entry name" value="ATPASE"/>
    <property type="match status" value="1"/>
</dbReference>
<dbReference type="PANTHER" id="PTHR33295:SF7">
    <property type="entry name" value="ATPASE"/>
    <property type="match status" value="1"/>
</dbReference>
<dbReference type="EMBL" id="JAAEJV010000030">
    <property type="protein sequence ID" value="MBF5059612.1"/>
    <property type="molecule type" value="Genomic_DNA"/>
</dbReference>
<name>A0ABS0AZQ3_9BACT</name>
<evidence type="ECO:0008006" key="5">
    <source>
        <dbReference type="Google" id="ProtNLM"/>
    </source>
</evidence>
<dbReference type="RefSeq" id="WP_194847912.1">
    <property type="nucleotide sequence ID" value="NZ_JAAEJV010000030.1"/>
</dbReference>
<keyword evidence="4" id="KW-1185">Reference proteome</keyword>
<dbReference type="Pfam" id="PF13173">
    <property type="entry name" value="AAA_14"/>
    <property type="match status" value="1"/>
</dbReference>
<evidence type="ECO:0000313" key="4">
    <source>
        <dbReference type="Proteomes" id="UP001194714"/>
    </source>
</evidence>
<dbReference type="InterPro" id="IPR025420">
    <property type="entry name" value="DUF4143"/>
</dbReference>
<sequence length="449" mass="51786">MKRLVEWHLEQWKMSFMRKPLLIRGARQVGKTHTIRKFGASFKNIVEINFELAEDAIPTFEKDLDPHRILQELSLRADQDIIPGETLLFLDEVQAAPKAIIALRYFYEMIPELHVIAAGSLLDFALEQVGIPVGRVASLYMYPLSFMEFLSATGNQRYIEVILNHDEKEEMAKTIHSKLLDLLGHYFAIGGMPEAIAKWVKTQNAKVSFEVQYHIIDNYQMDFNKYAKKHQIKYLQQLFTQIPYMVGQQFQYKNVHGEYRKRELAPCIDLMTMAGIIHPIHHTAAHGLPLGGQVNLEWFKLIFLDIAICQAILGFDLSSWFLEPDAQFVNKGMVAEAFVGQELLCDSQSFKKNHLYFWRRTEKSSKAEIDYVYTFKHQVLPIEVKSGPGGKLKSMHLFLDQHKKLPYGLRFSTLNYSKSEKIVSKPLYAVASLAHPDERKALESLFEKS</sequence>
<dbReference type="Pfam" id="PF13635">
    <property type="entry name" value="DUF4143"/>
    <property type="match status" value="1"/>
</dbReference>
<feature type="domain" description="AAA" evidence="1">
    <location>
        <begin position="18"/>
        <end position="150"/>
    </location>
</feature>
<accession>A0ABS0AZQ3</accession>
<reference evidence="3 4" key="1">
    <citation type="submission" date="2020-01" db="EMBL/GenBank/DDBJ databases">
        <title>Draft genome sequence of Cand. Neptunochlamydia vexilliferae K9.</title>
        <authorList>
            <person name="Schulz F."/>
            <person name="Koestlbacher S."/>
            <person name="Wascher F."/>
            <person name="Pizzetti I."/>
            <person name="Horn M."/>
        </authorList>
    </citation>
    <scope>NUCLEOTIDE SEQUENCE [LARGE SCALE GENOMIC DNA]</scope>
    <source>
        <strain evidence="3 4">K9</strain>
    </source>
</reference>
<dbReference type="SUPFAM" id="SSF52540">
    <property type="entry name" value="P-loop containing nucleoside triphosphate hydrolases"/>
    <property type="match status" value="1"/>
</dbReference>
<dbReference type="InterPro" id="IPR041682">
    <property type="entry name" value="AAA_14"/>
</dbReference>
<organism evidence="3 4">
    <name type="scientific">Candidatus Neptunichlamydia vexilliferae</name>
    <dbReference type="NCBI Taxonomy" id="1651774"/>
    <lineage>
        <taxon>Bacteria</taxon>
        <taxon>Pseudomonadati</taxon>
        <taxon>Chlamydiota</taxon>
        <taxon>Chlamydiia</taxon>
        <taxon>Parachlamydiales</taxon>
        <taxon>Simkaniaceae</taxon>
        <taxon>Candidatus Neptunichlamydia</taxon>
    </lineage>
</organism>
<dbReference type="InterPro" id="IPR027417">
    <property type="entry name" value="P-loop_NTPase"/>
</dbReference>
<evidence type="ECO:0000259" key="2">
    <source>
        <dbReference type="Pfam" id="PF13635"/>
    </source>
</evidence>
<evidence type="ECO:0000313" key="3">
    <source>
        <dbReference type="EMBL" id="MBF5059612.1"/>
    </source>
</evidence>
<comment type="caution">
    <text evidence="3">The sequence shown here is derived from an EMBL/GenBank/DDBJ whole genome shotgun (WGS) entry which is preliminary data.</text>
</comment>